<dbReference type="Proteomes" id="UP000484381">
    <property type="component" value="Unassembled WGS sequence"/>
</dbReference>
<organism evidence="1 2">
    <name type="scientific">Paraburkholderia franconis</name>
    <dbReference type="NCBI Taxonomy" id="2654983"/>
    <lineage>
        <taxon>Bacteria</taxon>
        <taxon>Pseudomonadati</taxon>
        <taxon>Pseudomonadota</taxon>
        <taxon>Betaproteobacteria</taxon>
        <taxon>Burkholderiales</taxon>
        <taxon>Burkholderiaceae</taxon>
        <taxon>Paraburkholderia</taxon>
    </lineage>
</organism>
<sequence length="83" mass="8688">MRDIAGREVARLGHVTDHGGRIIEGAGDFSQKGIPVALDGHQVECPKCGGSYPIIATGRMTHKGRRVAYVGDATACGAILMRG</sequence>
<evidence type="ECO:0000313" key="2">
    <source>
        <dbReference type="Proteomes" id="UP000484381"/>
    </source>
</evidence>
<dbReference type="CDD" id="cd14744">
    <property type="entry name" value="PAAR_CT_2"/>
    <property type="match status" value="1"/>
</dbReference>
<accession>A0A7X1N879</accession>
<proteinExistence type="predicted"/>
<dbReference type="EMBL" id="WHNP01000007">
    <property type="protein sequence ID" value="MPW17182.1"/>
    <property type="molecule type" value="Genomic_DNA"/>
</dbReference>
<reference evidence="1 2" key="1">
    <citation type="submission" date="2019-10" db="EMBL/GenBank/DDBJ databases">
        <title>Paraburkholderia sp. isolated from nodules of Mimosa pudica from Brazilian Atlantic Forest soils.</title>
        <authorList>
            <person name="Paulitsch F."/>
            <person name="Hungria M."/>
            <person name="Dall'Agnol R."/>
        </authorList>
    </citation>
    <scope>NUCLEOTIDE SEQUENCE [LARGE SCALE GENOMIC DNA]</scope>
    <source>
        <strain evidence="1 2">CNPSo 3157</strain>
    </source>
</reference>
<dbReference type="AlphaFoldDB" id="A0A7X1N879"/>
<evidence type="ECO:0000313" key="1">
    <source>
        <dbReference type="EMBL" id="MPW17182.1"/>
    </source>
</evidence>
<dbReference type="Pfam" id="PF05488">
    <property type="entry name" value="PAAR_motif"/>
    <property type="match status" value="1"/>
</dbReference>
<dbReference type="InterPro" id="IPR008727">
    <property type="entry name" value="PAAR_motif"/>
</dbReference>
<keyword evidence="2" id="KW-1185">Reference proteome</keyword>
<gene>
    <name evidence="1" type="ORF">GCT13_09620</name>
</gene>
<dbReference type="RefSeq" id="WP_152757335.1">
    <property type="nucleotide sequence ID" value="NZ_WHNP01000007.1"/>
</dbReference>
<name>A0A7X1N879_9BURK</name>
<comment type="caution">
    <text evidence="1">The sequence shown here is derived from an EMBL/GenBank/DDBJ whole genome shotgun (WGS) entry which is preliminary data.</text>
</comment>
<protein>
    <submittedName>
        <fullName evidence="1">PAAR domain-containing protein</fullName>
    </submittedName>
</protein>
<dbReference type="Gene3D" id="2.60.200.60">
    <property type="match status" value="1"/>
</dbReference>